<dbReference type="InterPro" id="IPR041062">
    <property type="entry name" value="Csm1_B"/>
</dbReference>
<dbReference type="Gene3D" id="1.10.3210.10">
    <property type="entry name" value="Hypothetical protein af1432"/>
    <property type="match status" value="1"/>
</dbReference>
<evidence type="ECO:0000256" key="5">
    <source>
        <dbReference type="ARBA" id="ARBA00022722"/>
    </source>
</evidence>
<dbReference type="AlphaFoldDB" id="A0A3E2XJM1"/>
<keyword evidence="15" id="KW-1185">Reference proteome</keyword>
<evidence type="ECO:0000256" key="9">
    <source>
        <dbReference type="ARBA" id="ARBA00022839"/>
    </source>
</evidence>
<dbReference type="SUPFAM" id="SSF109604">
    <property type="entry name" value="HD-domain/PDEase-like"/>
    <property type="match status" value="1"/>
</dbReference>
<dbReference type="InterPro" id="IPR054767">
    <property type="entry name" value="Cas10-Cmr2_palm2"/>
</dbReference>
<evidence type="ECO:0000256" key="7">
    <source>
        <dbReference type="ARBA" id="ARBA00022759"/>
    </source>
</evidence>
<dbReference type="GO" id="GO:0004519">
    <property type="term" value="F:endonuclease activity"/>
    <property type="evidence" value="ECO:0007669"/>
    <property type="project" value="UniProtKB-KW"/>
</dbReference>
<dbReference type="InterPro" id="IPR052117">
    <property type="entry name" value="Cas10/Csm1_subtype-III-A"/>
</dbReference>
<dbReference type="GO" id="GO:0051607">
    <property type="term" value="P:defense response to virus"/>
    <property type="evidence" value="ECO:0007669"/>
    <property type="project" value="UniProtKB-KW"/>
</dbReference>
<dbReference type="Pfam" id="PF22335">
    <property type="entry name" value="Cas10-Cmr2_palm2"/>
    <property type="match status" value="1"/>
</dbReference>
<proteinExistence type="inferred from homology"/>
<dbReference type="GO" id="GO:0016740">
    <property type="term" value="F:transferase activity"/>
    <property type="evidence" value="ECO:0007669"/>
    <property type="project" value="UniProtKB-KW"/>
</dbReference>
<evidence type="ECO:0000259" key="13">
    <source>
        <dbReference type="PROSITE" id="PS50887"/>
    </source>
</evidence>
<dbReference type="RefSeq" id="WP_117541042.1">
    <property type="nucleotide sequence ID" value="NZ_QVFD01000014.1"/>
</dbReference>
<dbReference type="Gene3D" id="3.30.70.270">
    <property type="match status" value="1"/>
</dbReference>
<evidence type="ECO:0000256" key="3">
    <source>
        <dbReference type="ARBA" id="ARBA00014333"/>
    </source>
</evidence>
<dbReference type="EMBL" id="QVFD01000014">
    <property type="protein sequence ID" value="RGC44623.1"/>
    <property type="molecule type" value="Genomic_DNA"/>
</dbReference>
<protein>
    <recommendedName>
        <fullName evidence="3">CRISPR system single-strand-specific deoxyribonuclease Cas10/Csm1 (subtype III-A)</fullName>
    </recommendedName>
    <alternativeName>
        <fullName evidence="12">Cyclic oligoadenylate synthase</fullName>
    </alternativeName>
</protein>
<dbReference type="NCBIfam" id="TIGR02578">
    <property type="entry name" value="cas_TM1811_Csm1"/>
    <property type="match status" value="1"/>
</dbReference>
<keyword evidence="11" id="KW-0051">Antiviral defense</keyword>
<dbReference type="GO" id="GO:0004527">
    <property type="term" value="F:exonuclease activity"/>
    <property type="evidence" value="ECO:0007669"/>
    <property type="project" value="UniProtKB-KW"/>
</dbReference>
<keyword evidence="4" id="KW-0808">Transferase</keyword>
<dbReference type="OrthoDB" id="9768769at2"/>
<keyword evidence="5" id="KW-0540">Nuclease</keyword>
<accession>A0A3E2XJM1</accession>
<evidence type="ECO:0000256" key="4">
    <source>
        <dbReference type="ARBA" id="ARBA00022679"/>
    </source>
</evidence>
<gene>
    <name evidence="14" type="primary">cas10</name>
    <name evidence="14" type="ORF">DW747_12640</name>
</gene>
<keyword evidence="8" id="KW-0378">Hydrolase</keyword>
<organism evidence="14 15">
    <name type="scientific">Coprococcus catus</name>
    <dbReference type="NCBI Taxonomy" id="116085"/>
    <lineage>
        <taxon>Bacteria</taxon>
        <taxon>Bacillati</taxon>
        <taxon>Bacillota</taxon>
        <taxon>Clostridia</taxon>
        <taxon>Lachnospirales</taxon>
        <taxon>Lachnospiraceae</taxon>
        <taxon>Coprococcus</taxon>
    </lineage>
</organism>
<comment type="similarity">
    <text evidence="2">Belongs to the CRISPR-associated Cas10/Csm1 family.</text>
</comment>
<dbReference type="Pfam" id="PF18211">
    <property type="entry name" value="Csm1_B"/>
    <property type="match status" value="1"/>
</dbReference>
<evidence type="ECO:0000256" key="1">
    <source>
        <dbReference type="ARBA" id="ARBA00001968"/>
    </source>
</evidence>
<reference evidence="14 15" key="1">
    <citation type="submission" date="2018-08" db="EMBL/GenBank/DDBJ databases">
        <title>A genome reference for cultivated species of the human gut microbiota.</title>
        <authorList>
            <person name="Zou Y."/>
            <person name="Xue W."/>
            <person name="Luo G."/>
        </authorList>
    </citation>
    <scope>NUCLEOTIDE SEQUENCE [LARGE SCALE GENOMIC DNA]</scope>
    <source>
        <strain evidence="14 15">AM28-39</strain>
    </source>
</reference>
<evidence type="ECO:0000256" key="8">
    <source>
        <dbReference type="ARBA" id="ARBA00022801"/>
    </source>
</evidence>
<dbReference type="PROSITE" id="PS50887">
    <property type="entry name" value="GGDEF"/>
    <property type="match status" value="1"/>
</dbReference>
<dbReference type="InterPro" id="IPR048693">
    <property type="entry name" value="Cmr2-like_C"/>
</dbReference>
<dbReference type="Pfam" id="PF01966">
    <property type="entry name" value="HD"/>
    <property type="match status" value="1"/>
</dbReference>
<sequence>MTEEKVKLITGSLLHDVGKVIYRQGTDRRNHSTAGCDYLKDEVGITDRVVLDCVKYHHAAMLKGAALDDNSLAYIVYLADNIAAFADRRKKAESDEKGFELAVPLQSIFNILNGNHEEFYYQPGDMGDDNGINYPSAEKKKFSEAFYTKIRQRLTDNLKGLQWTEEYINSLMAVMEANLTYIPSSTAKSELADISLYDHVKLTAAIAACIYDYLNEKGLSYKAALFEHEKSFYDERAFILYSMDVSGIQNFIYTIASKNALKTLRARSFYLEIMMEHIIDLFLEKAELSRANLIYSGGGHCYILLPNTEKTIAHIQDFQQEMKQWFLENYQTELYVATGYAACTANALRNMPDGSYSEIYRKLSMMISKQKQHRYEAADILWLNRRKMDDYTRECKVCKNIGHVNKEGVCTTCQKISDLSKNILYDKFFGVVKDETQEKGLPLLGGYSLIACHDEKDVRKKFMSDDALVRIYGKNALYTGKNIATKLWVGDYNTGDTFEQLAESAEGIKRIAVLRADVDNLGQAIVSGFDGKVSGLSRTATLSRHLSIFFKYFIRDILEHGEYNLSGETKVHRRNAAIIYSGGDDVFIVGAWNEVIELAVDLRNKFKRYTQGTLSLSAGIGMYGASYPIAVIAGETGVMEERSKYLPGKDAVTLLEDGESHEMMADNEEKSISDGTYQWDDFEDKVVAEKYRTLAAFFDTTEKRGRSFLYKILELIRQQERMLKGEGDKIGFARLVYLLTRLEPTKDGEEKEAYRHFSKCMYQWIQSPEDCRQLKTAINLYAYMNR</sequence>
<comment type="caution">
    <text evidence="14">The sequence shown here is derived from an EMBL/GenBank/DDBJ whole genome shotgun (WGS) entry which is preliminary data.</text>
</comment>
<evidence type="ECO:0000313" key="15">
    <source>
        <dbReference type="Proteomes" id="UP000261231"/>
    </source>
</evidence>
<dbReference type="CDD" id="cd09680">
    <property type="entry name" value="Cas10_III"/>
    <property type="match status" value="1"/>
</dbReference>
<dbReference type="InterPro" id="IPR000160">
    <property type="entry name" value="GGDEF_dom"/>
</dbReference>
<keyword evidence="7" id="KW-0255">Endonuclease</keyword>
<dbReference type="GO" id="GO:0005524">
    <property type="term" value="F:ATP binding"/>
    <property type="evidence" value="ECO:0007669"/>
    <property type="project" value="UniProtKB-KW"/>
</dbReference>
<evidence type="ECO:0000256" key="2">
    <source>
        <dbReference type="ARBA" id="ARBA00005700"/>
    </source>
</evidence>
<dbReference type="InterPro" id="IPR006674">
    <property type="entry name" value="HD_domain"/>
</dbReference>
<feature type="domain" description="GGDEF" evidence="13">
    <location>
        <begin position="509"/>
        <end position="657"/>
    </location>
</feature>
<dbReference type="PANTHER" id="PTHR36528:SF1">
    <property type="entry name" value="CRISPR SYSTEM SINGLE-STRAND-SPECIFIC DEOXYRIBONUCLEASE CAS10_CSM1 (SUBTYPE III-A)"/>
    <property type="match status" value="1"/>
</dbReference>
<evidence type="ECO:0000313" key="14">
    <source>
        <dbReference type="EMBL" id="RGC44623.1"/>
    </source>
</evidence>
<keyword evidence="10" id="KW-0067">ATP-binding</keyword>
<dbReference type="InterPro" id="IPR043128">
    <property type="entry name" value="Rev_trsase/Diguanyl_cyclase"/>
</dbReference>
<evidence type="ECO:0000256" key="10">
    <source>
        <dbReference type="ARBA" id="ARBA00022840"/>
    </source>
</evidence>
<comment type="cofactor">
    <cofactor evidence="1">
        <name>a divalent metal cation</name>
        <dbReference type="ChEBI" id="CHEBI:60240"/>
    </cofactor>
</comment>
<dbReference type="Proteomes" id="UP000261231">
    <property type="component" value="Unassembled WGS sequence"/>
</dbReference>
<dbReference type="Pfam" id="PF20824">
    <property type="entry name" value="Cmr2_hel_dom2"/>
    <property type="match status" value="1"/>
</dbReference>
<evidence type="ECO:0000256" key="11">
    <source>
        <dbReference type="ARBA" id="ARBA00023118"/>
    </source>
</evidence>
<keyword evidence="6" id="KW-0547">Nucleotide-binding</keyword>
<keyword evidence="9" id="KW-0269">Exonuclease</keyword>
<evidence type="ECO:0000256" key="12">
    <source>
        <dbReference type="ARBA" id="ARBA00032922"/>
    </source>
</evidence>
<evidence type="ECO:0000256" key="6">
    <source>
        <dbReference type="ARBA" id="ARBA00022741"/>
    </source>
</evidence>
<name>A0A3E2XJM1_9FIRM</name>
<dbReference type="PANTHER" id="PTHR36528">
    <property type="entry name" value="CRISPR SYSTEM SINGLE-STRAND-SPECIFIC DEOXYRIBONUCLEASE CAS10/CSM1 (SUBTYPE III-A)"/>
    <property type="match status" value="1"/>
</dbReference>
<dbReference type="InterPro" id="IPR013408">
    <property type="entry name" value="Cas10/Csm1"/>
</dbReference>